<sequence>MTKTTSELSPPLQTSAQHQREGVCLPTYHLTCNRSNTRRIFSGIGFRTWNPSAPKRRPYHVRLKRETTRKDRSLPFMKVGGQNVGDVLVGLVAPKES</sequence>
<dbReference type="AlphaFoldDB" id="A0A4Y2S8P4"/>
<accession>A0A4Y2S8P4</accession>
<organism evidence="2 3">
    <name type="scientific">Araneus ventricosus</name>
    <name type="common">Orbweaver spider</name>
    <name type="synonym">Epeira ventricosa</name>
    <dbReference type="NCBI Taxonomy" id="182803"/>
    <lineage>
        <taxon>Eukaryota</taxon>
        <taxon>Metazoa</taxon>
        <taxon>Ecdysozoa</taxon>
        <taxon>Arthropoda</taxon>
        <taxon>Chelicerata</taxon>
        <taxon>Arachnida</taxon>
        <taxon>Araneae</taxon>
        <taxon>Araneomorphae</taxon>
        <taxon>Entelegynae</taxon>
        <taxon>Araneoidea</taxon>
        <taxon>Araneidae</taxon>
        <taxon>Araneus</taxon>
    </lineage>
</organism>
<proteinExistence type="predicted"/>
<dbReference type="EMBL" id="BGPR01020031">
    <property type="protein sequence ID" value="GBN83635.1"/>
    <property type="molecule type" value="Genomic_DNA"/>
</dbReference>
<evidence type="ECO:0000256" key="1">
    <source>
        <dbReference type="SAM" id="MobiDB-lite"/>
    </source>
</evidence>
<feature type="compositionally biased region" description="Polar residues" evidence="1">
    <location>
        <begin position="1"/>
        <end position="17"/>
    </location>
</feature>
<name>A0A4Y2S8P4_ARAVE</name>
<protein>
    <submittedName>
        <fullName evidence="2">Uncharacterized protein</fullName>
    </submittedName>
</protein>
<comment type="caution">
    <text evidence="2">The sequence shown here is derived from an EMBL/GenBank/DDBJ whole genome shotgun (WGS) entry which is preliminary data.</text>
</comment>
<feature type="region of interest" description="Disordered" evidence="1">
    <location>
        <begin position="1"/>
        <end position="20"/>
    </location>
</feature>
<keyword evidence="3" id="KW-1185">Reference proteome</keyword>
<gene>
    <name evidence="2" type="ORF">AVEN_114234_1</name>
</gene>
<reference evidence="2 3" key="1">
    <citation type="journal article" date="2019" name="Sci. Rep.">
        <title>Orb-weaving spider Araneus ventricosus genome elucidates the spidroin gene catalogue.</title>
        <authorList>
            <person name="Kono N."/>
            <person name="Nakamura H."/>
            <person name="Ohtoshi R."/>
            <person name="Moran D.A.P."/>
            <person name="Shinohara A."/>
            <person name="Yoshida Y."/>
            <person name="Fujiwara M."/>
            <person name="Mori M."/>
            <person name="Tomita M."/>
            <person name="Arakawa K."/>
        </authorList>
    </citation>
    <scope>NUCLEOTIDE SEQUENCE [LARGE SCALE GENOMIC DNA]</scope>
</reference>
<dbReference type="Proteomes" id="UP000499080">
    <property type="component" value="Unassembled WGS sequence"/>
</dbReference>
<evidence type="ECO:0000313" key="2">
    <source>
        <dbReference type="EMBL" id="GBN83635.1"/>
    </source>
</evidence>
<evidence type="ECO:0000313" key="3">
    <source>
        <dbReference type="Proteomes" id="UP000499080"/>
    </source>
</evidence>